<evidence type="ECO:0000259" key="3">
    <source>
        <dbReference type="PROSITE" id="PS50887"/>
    </source>
</evidence>
<dbReference type="InterPro" id="IPR043128">
    <property type="entry name" value="Rev_trsase/Diguanyl_cyclase"/>
</dbReference>
<comment type="catalytic activity">
    <reaction evidence="2">
        <text>2 GTP = 3',3'-c-di-GMP + 2 diphosphate</text>
        <dbReference type="Rhea" id="RHEA:24898"/>
        <dbReference type="ChEBI" id="CHEBI:33019"/>
        <dbReference type="ChEBI" id="CHEBI:37565"/>
        <dbReference type="ChEBI" id="CHEBI:58805"/>
        <dbReference type="EC" id="2.7.7.65"/>
    </reaction>
</comment>
<dbReference type="PATRIC" id="fig|1121022.4.peg.2861"/>
<dbReference type="CDD" id="cd01949">
    <property type="entry name" value="GGDEF"/>
    <property type="match status" value="1"/>
</dbReference>
<accession>V4RD28</accession>
<dbReference type="PROSITE" id="PS50887">
    <property type="entry name" value="GGDEF"/>
    <property type="match status" value="1"/>
</dbReference>
<sequence>MHKARFRAFIQAFMTASNIRKFTGSHKGIMGLDSHLYTTDDQPGTQPSMMADARDAAEKPARATTASMQSLLAHYFETNPDPASPPPSPFHADNVYALSTAQSETRLPKEVFETSHVTEAAFVPVDAPKVSPSSLVAQDDWPAAARALIDSLMQDNEALREQLHEQALHLRTAQGQADSDALTPTLNRRAFLREVHRAMADCRRYGEEACLIYLDMDGFKSINDAYGHAAGDAALIYVAEALNGSVREGDSVGRMGGDEFAILLRHADLKSARIKAMKLEAELMMGTFEHAGLYLKVGGSFGVRAYAAQASAEAWVSEADAAMFLAKKAVR</sequence>
<dbReference type="SUPFAM" id="SSF55073">
    <property type="entry name" value="Nucleotide cyclase"/>
    <property type="match status" value="1"/>
</dbReference>
<dbReference type="Gene3D" id="3.30.70.270">
    <property type="match status" value="1"/>
</dbReference>
<dbReference type="EMBL" id="AWGB01000030">
    <property type="protein sequence ID" value="ESQ89308.1"/>
    <property type="molecule type" value="Genomic_DNA"/>
</dbReference>
<dbReference type="EC" id="2.7.7.65" evidence="1"/>
<dbReference type="InterPro" id="IPR000160">
    <property type="entry name" value="GGDEF_dom"/>
</dbReference>
<feature type="domain" description="GGDEF" evidence="3">
    <location>
        <begin position="207"/>
        <end position="331"/>
    </location>
</feature>
<keyword evidence="5" id="KW-1185">Reference proteome</keyword>
<dbReference type="AlphaFoldDB" id="V4RD28"/>
<comment type="caution">
    <text evidence="4">The sequence shown here is derived from an EMBL/GenBank/DDBJ whole genome shotgun (WGS) entry which is preliminary data.</text>
</comment>
<dbReference type="STRING" id="1121022.GCA_000376105_02224"/>
<dbReference type="GO" id="GO:0052621">
    <property type="term" value="F:diguanylate cyclase activity"/>
    <property type="evidence" value="ECO:0007669"/>
    <property type="project" value="UniProtKB-EC"/>
</dbReference>
<evidence type="ECO:0000256" key="1">
    <source>
        <dbReference type="ARBA" id="ARBA00012528"/>
    </source>
</evidence>
<dbReference type="PANTHER" id="PTHR45138:SF9">
    <property type="entry name" value="DIGUANYLATE CYCLASE DGCM-RELATED"/>
    <property type="match status" value="1"/>
</dbReference>
<reference evidence="4 5" key="1">
    <citation type="journal article" date="2014" name="Nature">
        <title>Sequential evolution of bacterial morphology by co-option of a developmental regulator.</title>
        <authorList>
            <person name="Jiang C."/>
            <person name="Brown P.J."/>
            <person name="Ducret A."/>
            <person name="Brun Y.V."/>
        </authorList>
    </citation>
    <scope>NUCLEOTIDE SEQUENCE [LARGE SCALE GENOMIC DNA]</scope>
    <source>
        <strain evidence="4 5">DSM 16100</strain>
    </source>
</reference>
<dbReference type="NCBIfam" id="TIGR00254">
    <property type="entry name" value="GGDEF"/>
    <property type="match status" value="1"/>
</dbReference>
<dbReference type="PANTHER" id="PTHR45138">
    <property type="entry name" value="REGULATORY COMPONENTS OF SENSORY TRANSDUCTION SYSTEM"/>
    <property type="match status" value="1"/>
</dbReference>
<dbReference type="Proteomes" id="UP000017837">
    <property type="component" value="Unassembled WGS sequence"/>
</dbReference>
<dbReference type="InterPro" id="IPR050469">
    <property type="entry name" value="Diguanylate_Cyclase"/>
</dbReference>
<organism evidence="4 5">
    <name type="scientific">Asticcacaulis benevestitus DSM 16100 = ATCC BAA-896</name>
    <dbReference type="NCBI Taxonomy" id="1121022"/>
    <lineage>
        <taxon>Bacteria</taxon>
        <taxon>Pseudomonadati</taxon>
        <taxon>Pseudomonadota</taxon>
        <taxon>Alphaproteobacteria</taxon>
        <taxon>Caulobacterales</taxon>
        <taxon>Caulobacteraceae</taxon>
        <taxon>Asticcacaulis</taxon>
    </lineage>
</organism>
<dbReference type="SMART" id="SM00267">
    <property type="entry name" value="GGDEF"/>
    <property type="match status" value="1"/>
</dbReference>
<protein>
    <recommendedName>
        <fullName evidence="1">diguanylate cyclase</fullName>
        <ecNumber evidence="1">2.7.7.65</ecNumber>
    </recommendedName>
</protein>
<name>V4RD28_9CAUL</name>
<proteinExistence type="predicted"/>
<dbReference type="Pfam" id="PF00990">
    <property type="entry name" value="GGDEF"/>
    <property type="match status" value="1"/>
</dbReference>
<dbReference type="InterPro" id="IPR029787">
    <property type="entry name" value="Nucleotide_cyclase"/>
</dbReference>
<gene>
    <name evidence="4" type="ORF">ABENE_14060</name>
</gene>
<evidence type="ECO:0000313" key="5">
    <source>
        <dbReference type="Proteomes" id="UP000017837"/>
    </source>
</evidence>
<evidence type="ECO:0000256" key="2">
    <source>
        <dbReference type="ARBA" id="ARBA00034247"/>
    </source>
</evidence>
<dbReference type="eggNOG" id="COG2199">
    <property type="taxonomic scope" value="Bacteria"/>
</dbReference>
<evidence type="ECO:0000313" key="4">
    <source>
        <dbReference type="EMBL" id="ESQ89308.1"/>
    </source>
</evidence>